<accession>A0A8D4VLJ8</accession>
<dbReference type="KEGG" id="moz:MoryE10_06460"/>
<dbReference type="InterPro" id="IPR007495">
    <property type="entry name" value="NqrM"/>
</dbReference>
<keyword evidence="1" id="KW-0472">Membrane</keyword>
<evidence type="ECO:0000313" key="3">
    <source>
        <dbReference type="Proteomes" id="UP000824988"/>
    </source>
</evidence>
<dbReference type="AlphaFoldDB" id="A0A8D4VLJ8"/>
<keyword evidence="1" id="KW-0812">Transmembrane</keyword>
<protein>
    <recommendedName>
        <fullName evidence="4">(Na+)-NQR maturation NqrM</fullName>
    </recommendedName>
</protein>
<gene>
    <name evidence="2" type="ORF">MoryE10_06460</name>
</gene>
<proteinExistence type="predicted"/>
<feature type="transmembrane region" description="Helical" evidence="1">
    <location>
        <begin position="6"/>
        <end position="25"/>
    </location>
</feature>
<reference evidence="2" key="1">
    <citation type="submission" date="2019-06" db="EMBL/GenBank/DDBJ databases">
        <title>Complete genome sequence of Methylogaea oryzae strain JCM16910.</title>
        <authorList>
            <person name="Asakawa S."/>
        </authorList>
    </citation>
    <scope>NUCLEOTIDE SEQUENCE</scope>
    <source>
        <strain evidence="2">E10</strain>
    </source>
</reference>
<evidence type="ECO:0000313" key="2">
    <source>
        <dbReference type="EMBL" id="BBL70040.1"/>
    </source>
</evidence>
<dbReference type="PANTHER" id="PTHR40691">
    <property type="entry name" value="(NA+)-NQR MATURATION NQRM"/>
    <property type="match status" value="1"/>
</dbReference>
<name>A0A8D4VLJ8_9GAMM</name>
<dbReference type="Proteomes" id="UP000824988">
    <property type="component" value="Chromosome"/>
</dbReference>
<dbReference type="Pfam" id="PF04400">
    <property type="entry name" value="NqrM"/>
    <property type="match status" value="1"/>
</dbReference>
<keyword evidence="3" id="KW-1185">Reference proteome</keyword>
<evidence type="ECO:0000256" key="1">
    <source>
        <dbReference type="SAM" id="Phobius"/>
    </source>
</evidence>
<dbReference type="RefSeq" id="WP_221048189.1">
    <property type="nucleotide sequence ID" value="NZ_AP019782.1"/>
</dbReference>
<keyword evidence="1" id="KW-1133">Transmembrane helix</keyword>
<dbReference type="PANTHER" id="PTHR40691:SF1">
    <property type="entry name" value="EXPORTED PROTEIN"/>
    <property type="match status" value="1"/>
</dbReference>
<dbReference type="EMBL" id="AP019782">
    <property type="protein sequence ID" value="BBL70040.1"/>
    <property type="molecule type" value="Genomic_DNA"/>
</dbReference>
<evidence type="ECO:0008006" key="4">
    <source>
        <dbReference type="Google" id="ProtNLM"/>
    </source>
</evidence>
<sequence length="69" mass="7304">MGTLFLISFALIAVVFLIMSVGVIFGRNPIKGSCGGHGAGNECVCSQAKQEACENRKRRLAAAEGHTEH</sequence>
<organism evidence="2 3">
    <name type="scientific">Methylogaea oryzae</name>
    <dbReference type="NCBI Taxonomy" id="1295382"/>
    <lineage>
        <taxon>Bacteria</taxon>
        <taxon>Pseudomonadati</taxon>
        <taxon>Pseudomonadota</taxon>
        <taxon>Gammaproteobacteria</taxon>
        <taxon>Methylococcales</taxon>
        <taxon>Methylococcaceae</taxon>
        <taxon>Methylogaea</taxon>
    </lineage>
</organism>